<evidence type="ECO:0008006" key="4">
    <source>
        <dbReference type="Google" id="ProtNLM"/>
    </source>
</evidence>
<evidence type="ECO:0000313" key="2">
    <source>
        <dbReference type="EnsemblPlants" id="OMERI06G03930.1"/>
    </source>
</evidence>
<dbReference type="AlphaFoldDB" id="A0A0E0DX12"/>
<dbReference type="HOGENOM" id="CLU_473609_0_0_1"/>
<organism evidence="2">
    <name type="scientific">Oryza meridionalis</name>
    <dbReference type="NCBI Taxonomy" id="40149"/>
    <lineage>
        <taxon>Eukaryota</taxon>
        <taxon>Viridiplantae</taxon>
        <taxon>Streptophyta</taxon>
        <taxon>Embryophyta</taxon>
        <taxon>Tracheophyta</taxon>
        <taxon>Spermatophyta</taxon>
        <taxon>Magnoliopsida</taxon>
        <taxon>Liliopsida</taxon>
        <taxon>Poales</taxon>
        <taxon>Poaceae</taxon>
        <taxon>BOP clade</taxon>
        <taxon>Oryzoideae</taxon>
        <taxon>Oryzeae</taxon>
        <taxon>Oryzinae</taxon>
        <taxon>Oryza</taxon>
    </lineage>
</organism>
<feature type="compositionally biased region" description="Acidic residues" evidence="1">
    <location>
        <begin position="500"/>
        <end position="513"/>
    </location>
</feature>
<dbReference type="STRING" id="40149.A0A0E0DX12"/>
<feature type="compositionally biased region" description="Basic and acidic residues" evidence="1">
    <location>
        <begin position="522"/>
        <end position="536"/>
    </location>
</feature>
<proteinExistence type="predicted"/>
<feature type="compositionally biased region" description="Basic residues" evidence="1">
    <location>
        <begin position="68"/>
        <end position="77"/>
    </location>
</feature>
<dbReference type="Gramene" id="OMERI06G03930.1">
    <property type="protein sequence ID" value="OMERI06G03930.1"/>
    <property type="gene ID" value="OMERI06G03930"/>
</dbReference>
<dbReference type="EnsemblPlants" id="OMERI06G03930.1">
    <property type="protein sequence ID" value="OMERI06G03930.1"/>
    <property type="gene ID" value="OMERI06G03930"/>
</dbReference>
<evidence type="ECO:0000256" key="1">
    <source>
        <dbReference type="SAM" id="MobiDB-lite"/>
    </source>
</evidence>
<feature type="region of interest" description="Disordered" evidence="1">
    <location>
        <begin position="445"/>
        <end position="465"/>
    </location>
</feature>
<feature type="region of interest" description="Disordered" evidence="1">
    <location>
        <begin position="102"/>
        <end position="129"/>
    </location>
</feature>
<feature type="region of interest" description="Disordered" evidence="1">
    <location>
        <begin position="230"/>
        <end position="259"/>
    </location>
</feature>
<protein>
    <recommendedName>
        <fullName evidence="4">Saposin B-type domain-containing protein</fullName>
    </recommendedName>
</protein>
<feature type="compositionally biased region" description="Basic and acidic residues" evidence="1">
    <location>
        <begin position="111"/>
        <end position="121"/>
    </location>
</feature>
<reference evidence="2" key="1">
    <citation type="submission" date="2015-04" db="UniProtKB">
        <authorList>
            <consortium name="EnsemblPlants"/>
        </authorList>
    </citation>
    <scope>IDENTIFICATION</scope>
</reference>
<dbReference type="PANTHER" id="PTHR36058:SF1">
    <property type="entry name" value="NUCLEOPHOSMIN"/>
    <property type="match status" value="1"/>
</dbReference>
<evidence type="ECO:0000313" key="3">
    <source>
        <dbReference type="Proteomes" id="UP000008021"/>
    </source>
</evidence>
<feature type="region of interest" description="Disordered" evidence="1">
    <location>
        <begin position="1"/>
        <end position="77"/>
    </location>
</feature>
<sequence>MYRSSAPPSPPPTDGGSSRFRPSMIHAIRQLVSESPTARARSFHTCAQSATKRVARRPPPAPADASSRRRSRSAASMRYRRRWMAAAMRGLIMVAGVNLENSSSSDGLNRGGDRGMSRDRSSSGSRVSRHITTDRIAQIGWLQRHMADGSTSPWAVAGCPFAAWADARPSPCREEMLSISLRPGPACTSNPLRTAFAWAAARSVSLAANHVMRPTWPPPIGRHVPELPPLTVRSSGRAPSDGADLSRHIGSGPPNPTNPRAATLQVSALLVPQQSETRGRNFFFKKKKTKISSEMARGGGVAVAMAVAVAAAVLLLHPAAAAAAGPKKVATAARKEDIPYIRCQVCERIAREISAQVAKKQQALPPTKKVPEIEIIEIAENVCNLKKQEADWMLKIDIVEKGDKLEVMGYADTDVAEFVYKKKPSADQLVKFLCKDLSEACAVDPPPVPKDRVPGEPFAAKPSKDAEMDRILKSMEGIPGAPSMKMYSRDDLMKNNFGVDGDDDDDDEDEEDDFPKNLGNVFKDEGSPKKDLKQQVVKQIKDTGKKLKGHVNKVSKVVKKWWQGKKKPSKSSKTEL</sequence>
<reference evidence="2" key="2">
    <citation type="submission" date="2018-05" db="EMBL/GenBank/DDBJ databases">
        <title>OmerRS3 (Oryza meridionalis Reference Sequence Version 3).</title>
        <authorList>
            <person name="Zhang J."/>
            <person name="Kudrna D."/>
            <person name="Lee S."/>
            <person name="Talag J."/>
            <person name="Welchert J."/>
            <person name="Wing R.A."/>
        </authorList>
    </citation>
    <scope>NUCLEOTIDE SEQUENCE [LARGE SCALE GENOMIC DNA]</scope>
    <source>
        <strain evidence="2">cv. OR44</strain>
    </source>
</reference>
<dbReference type="PANTHER" id="PTHR36058">
    <property type="entry name" value="NUCLEOPHOSMIN"/>
    <property type="match status" value="1"/>
</dbReference>
<accession>A0A0E0DX12</accession>
<feature type="region of interest" description="Disordered" evidence="1">
    <location>
        <begin position="495"/>
        <end position="536"/>
    </location>
</feature>
<dbReference type="Proteomes" id="UP000008021">
    <property type="component" value="Chromosome 6"/>
</dbReference>
<name>A0A0E0DX12_9ORYZ</name>
<keyword evidence="3" id="KW-1185">Reference proteome</keyword>